<accession>A0A5E7SQ62</accession>
<organism evidence="1 2">
    <name type="scientific">Pseudomonas fluorescens</name>
    <dbReference type="NCBI Taxonomy" id="294"/>
    <lineage>
        <taxon>Bacteria</taxon>
        <taxon>Pseudomonadati</taxon>
        <taxon>Pseudomonadota</taxon>
        <taxon>Gammaproteobacteria</taxon>
        <taxon>Pseudomonadales</taxon>
        <taxon>Pseudomonadaceae</taxon>
        <taxon>Pseudomonas</taxon>
    </lineage>
</organism>
<reference evidence="1 2" key="1">
    <citation type="submission" date="2019-09" db="EMBL/GenBank/DDBJ databases">
        <authorList>
            <person name="Chandra G."/>
            <person name="Truman W A."/>
        </authorList>
    </citation>
    <scope>NUCLEOTIDE SEQUENCE [LARGE SCALE GENOMIC DNA]</scope>
    <source>
        <strain evidence="1">PS928</strain>
    </source>
</reference>
<protein>
    <submittedName>
        <fullName evidence="1">Uncharacterized protein</fullName>
    </submittedName>
</protein>
<dbReference type="Proteomes" id="UP000381378">
    <property type="component" value="Unassembled WGS sequence"/>
</dbReference>
<evidence type="ECO:0000313" key="2">
    <source>
        <dbReference type="Proteomes" id="UP000381378"/>
    </source>
</evidence>
<sequence length="48" mass="5081">MDANDYAFFLDKRVALETIASKLAPTGGYALSSLSLSVTDVTALNKNS</sequence>
<evidence type="ECO:0000313" key="1">
    <source>
        <dbReference type="EMBL" id="VVP88234.1"/>
    </source>
</evidence>
<gene>
    <name evidence="1" type="ORF">PS928_01401</name>
</gene>
<dbReference type="EMBL" id="CABVJF010000004">
    <property type="protein sequence ID" value="VVP88234.1"/>
    <property type="molecule type" value="Genomic_DNA"/>
</dbReference>
<name>A0A5E7SQ62_PSEFL</name>
<proteinExistence type="predicted"/>
<dbReference type="AlphaFoldDB" id="A0A5E7SQ62"/>